<keyword evidence="4" id="KW-1185">Reference proteome</keyword>
<evidence type="ECO:0008006" key="5">
    <source>
        <dbReference type="Google" id="ProtNLM"/>
    </source>
</evidence>
<dbReference type="SUPFAM" id="SSF53756">
    <property type="entry name" value="UDP-Glycosyltransferase/glycogen phosphorylase"/>
    <property type="match status" value="1"/>
</dbReference>
<protein>
    <recommendedName>
        <fullName evidence="5">Glycosyltransferase</fullName>
    </recommendedName>
</protein>
<comment type="similarity">
    <text evidence="1">Belongs to the UDP-glycosyltransferase family.</text>
</comment>
<dbReference type="PANTHER" id="PTHR48048">
    <property type="entry name" value="GLYCOSYLTRANSFERASE"/>
    <property type="match status" value="1"/>
</dbReference>
<dbReference type="PANTHER" id="PTHR48048:SF45">
    <property type="entry name" value="GLYCOSYLTRANSFERASE"/>
    <property type="match status" value="1"/>
</dbReference>
<gene>
    <name evidence="3" type="ORF">SASPL_124443</name>
</gene>
<name>A0A8X8ZSW8_SALSN</name>
<reference evidence="3" key="1">
    <citation type="submission" date="2018-01" db="EMBL/GenBank/DDBJ databases">
        <authorList>
            <person name="Mao J.F."/>
        </authorList>
    </citation>
    <scope>NUCLEOTIDE SEQUENCE</scope>
    <source>
        <strain evidence="3">Huo1</strain>
        <tissue evidence="3">Leaf</tissue>
    </source>
</reference>
<proteinExistence type="inferred from homology"/>
<evidence type="ECO:0000313" key="4">
    <source>
        <dbReference type="Proteomes" id="UP000298416"/>
    </source>
</evidence>
<dbReference type="GO" id="GO:0035251">
    <property type="term" value="F:UDP-glucosyltransferase activity"/>
    <property type="evidence" value="ECO:0007669"/>
    <property type="project" value="InterPro"/>
</dbReference>
<dbReference type="InterPro" id="IPR002213">
    <property type="entry name" value="UDP_glucos_trans"/>
</dbReference>
<evidence type="ECO:0000313" key="3">
    <source>
        <dbReference type="EMBL" id="KAG6417002.1"/>
    </source>
</evidence>
<sequence>MGEEGKASLVFIPFPVVSHLVAAVKTGELLASRDSRLSITVLVMSMPTDTKISSYITNPQINFVRLEQVHESSAGEEAMKPPKSMMHFAGRHKASVHGVVSQMMKFRRVAAIFVDIMCVDMIDVAKELGISSYVFFASGAAILGLMFDLQSLGDLAEFDGSDEVISISSYVNPVPARVWPDPVFDQESGFLELSRKAREADGIAINTFLELEPRAISSNSGDERIPRFFPIGPIIGGEGEESDESRRKRDEIVRWLDDQPDSSVVFLCFGSFGAFEAEQVVEIAEALEQSGKRFLWSLRKPAPEKGIVFPGEYENPGEVLPEGFLDRTAGVGKVIGWAPQIAVLSHPSVGGFVSHCGWNSTLESVCCGVSMAAWPLGAEQQANAFLLVKDIGIAVEIKMDYRKNSGEIVAKDIIGKAIEQLMDPTNEIRARVKELEEKSTMALMEGGSSYNYLDCLIQDFFQSC</sequence>
<dbReference type="OrthoDB" id="5835829at2759"/>
<keyword evidence="2" id="KW-0808">Transferase</keyword>
<dbReference type="AlphaFoldDB" id="A0A8X8ZSW8"/>
<dbReference type="Gene3D" id="3.40.50.2000">
    <property type="entry name" value="Glycogen Phosphorylase B"/>
    <property type="match status" value="2"/>
</dbReference>
<dbReference type="FunFam" id="3.40.50.2000:FF:000056">
    <property type="entry name" value="Glycosyltransferase"/>
    <property type="match status" value="1"/>
</dbReference>
<comment type="caution">
    <text evidence="3">The sequence shown here is derived from an EMBL/GenBank/DDBJ whole genome shotgun (WGS) entry which is preliminary data.</text>
</comment>
<evidence type="ECO:0000256" key="2">
    <source>
        <dbReference type="ARBA" id="ARBA00022679"/>
    </source>
</evidence>
<dbReference type="Pfam" id="PF00201">
    <property type="entry name" value="UDPGT"/>
    <property type="match status" value="1"/>
</dbReference>
<evidence type="ECO:0000256" key="1">
    <source>
        <dbReference type="ARBA" id="ARBA00009995"/>
    </source>
</evidence>
<dbReference type="EMBL" id="PNBA02000008">
    <property type="protein sequence ID" value="KAG6417002.1"/>
    <property type="molecule type" value="Genomic_DNA"/>
</dbReference>
<accession>A0A8X8ZSW8</accession>
<dbReference type="Proteomes" id="UP000298416">
    <property type="component" value="Unassembled WGS sequence"/>
</dbReference>
<organism evidence="3">
    <name type="scientific">Salvia splendens</name>
    <name type="common">Scarlet sage</name>
    <dbReference type="NCBI Taxonomy" id="180675"/>
    <lineage>
        <taxon>Eukaryota</taxon>
        <taxon>Viridiplantae</taxon>
        <taxon>Streptophyta</taxon>
        <taxon>Embryophyta</taxon>
        <taxon>Tracheophyta</taxon>
        <taxon>Spermatophyta</taxon>
        <taxon>Magnoliopsida</taxon>
        <taxon>eudicotyledons</taxon>
        <taxon>Gunneridae</taxon>
        <taxon>Pentapetalae</taxon>
        <taxon>asterids</taxon>
        <taxon>lamiids</taxon>
        <taxon>Lamiales</taxon>
        <taxon>Lamiaceae</taxon>
        <taxon>Nepetoideae</taxon>
        <taxon>Mentheae</taxon>
        <taxon>Salviinae</taxon>
        <taxon>Salvia</taxon>
        <taxon>Salvia subgen. Calosphace</taxon>
        <taxon>core Calosphace</taxon>
    </lineage>
</organism>
<dbReference type="CDD" id="cd03784">
    <property type="entry name" value="GT1_Gtf-like"/>
    <property type="match status" value="1"/>
</dbReference>
<dbReference type="InterPro" id="IPR050481">
    <property type="entry name" value="UDP-glycosyltransf_plant"/>
</dbReference>
<reference evidence="3" key="2">
    <citation type="submission" date="2020-08" db="EMBL/GenBank/DDBJ databases">
        <title>Plant Genome Project.</title>
        <authorList>
            <person name="Zhang R.-G."/>
        </authorList>
    </citation>
    <scope>NUCLEOTIDE SEQUENCE</scope>
    <source>
        <strain evidence="3">Huo1</strain>
        <tissue evidence="3">Leaf</tissue>
    </source>
</reference>